<feature type="region of interest" description="Disordered" evidence="1">
    <location>
        <begin position="109"/>
        <end position="134"/>
    </location>
</feature>
<name>A0A857DFX3_9FIRM</name>
<organism evidence="3 4">
    <name type="scientific">Dehalobacter restrictus</name>
    <dbReference type="NCBI Taxonomy" id="55583"/>
    <lineage>
        <taxon>Bacteria</taxon>
        <taxon>Bacillati</taxon>
        <taxon>Bacillota</taxon>
        <taxon>Clostridia</taxon>
        <taxon>Eubacteriales</taxon>
        <taxon>Desulfitobacteriaceae</taxon>
        <taxon>Dehalobacter</taxon>
    </lineage>
</organism>
<feature type="transmembrane region" description="Helical" evidence="2">
    <location>
        <begin position="48"/>
        <end position="66"/>
    </location>
</feature>
<gene>
    <name evidence="3" type="ORF">GQ588_00115</name>
</gene>
<evidence type="ECO:0008006" key="5">
    <source>
        <dbReference type="Google" id="ProtNLM"/>
    </source>
</evidence>
<keyword evidence="2" id="KW-0812">Transmembrane</keyword>
<sequence>MLSSNEKSFIINTFLFIFAFTCILTGIIQHLRLNSVIPFFSDINVKHLHIWTGYLTAIMILFHLILHQKWIAKVSVNILKNRRTLAALVFTVIISLGICFIISTSAPAGKGKDGFQGQRNSGNGYSGSFQNRGR</sequence>
<evidence type="ECO:0000256" key="1">
    <source>
        <dbReference type="SAM" id="MobiDB-lite"/>
    </source>
</evidence>
<evidence type="ECO:0000256" key="2">
    <source>
        <dbReference type="SAM" id="Phobius"/>
    </source>
</evidence>
<dbReference type="Proteomes" id="UP000430508">
    <property type="component" value="Chromosome"/>
</dbReference>
<keyword evidence="2" id="KW-1133">Transmembrane helix</keyword>
<dbReference type="EMBL" id="CP046996">
    <property type="protein sequence ID" value="QGZ99184.1"/>
    <property type="molecule type" value="Genomic_DNA"/>
</dbReference>
<accession>A0A857DFX3</accession>
<evidence type="ECO:0000313" key="3">
    <source>
        <dbReference type="EMBL" id="QGZ99184.1"/>
    </source>
</evidence>
<dbReference type="AlphaFoldDB" id="A0A857DFX3"/>
<reference evidence="3 4" key="1">
    <citation type="submission" date="2019-12" db="EMBL/GenBank/DDBJ databases">
        <title>Sequence classification of anaerobic respiratory reductive dehalogenases: First we see many, then we see few.</title>
        <authorList>
            <person name="Molenda O."/>
            <person name="Puentes Jacome L.A."/>
            <person name="Cao X."/>
            <person name="Nesbo C.L."/>
            <person name="Tang S."/>
            <person name="Morson N."/>
            <person name="Patron J."/>
            <person name="Lomheim L."/>
            <person name="Wishart D.S."/>
            <person name="Edwards E.A."/>
        </authorList>
    </citation>
    <scope>NUCLEOTIDE SEQUENCE [LARGE SCALE GENOMIC DNA]</scope>
    <source>
        <strain evidence="3 4">12DCA</strain>
    </source>
</reference>
<feature type="compositionally biased region" description="Polar residues" evidence="1">
    <location>
        <begin position="117"/>
        <end position="134"/>
    </location>
</feature>
<protein>
    <recommendedName>
        <fullName evidence="5">DUF4405 domain-containing protein</fullName>
    </recommendedName>
</protein>
<dbReference type="RefSeq" id="WP_021315383.1">
    <property type="nucleotide sequence ID" value="NZ_CP046996.1"/>
</dbReference>
<evidence type="ECO:0000313" key="4">
    <source>
        <dbReference type="Proteomes" id="UP000430508"/>
    </source>
</evidence>
<keyword evidence="2" id="KW-0472">Membrane</keyword>
<feature type="transmembrane region" description="Helical" evidence="2">
    <location>
        <begin position="9"/>
        <end position="28"/>
    </location>
</feature>
<proteinExistence type="predicted"/>
<feature type="transmembrane region" description="Helical" evidence="2">
    <location>
        <begin position="87"/>
        <end position="106"/>
    </location>
</feature>